<dbReference type="Pfam" id="PF07250">
    <property type="entry name" value="Glyoxal_oxid_N"/>
    <property type="match status" value="1"/>
</dbReference>
<dbReference type="InterPro" id="IPR011043">
    <property type="entry name" value="Gal_Oxase/kelch_b-propeller"/>
</dbReference>
<dbReference type="InterPro" id="IPR009880">
    <property type="entry name" value="Glyoxal_oxidase_N"/>
</dbReference>
<feature type="domain" description="GlxA-like beta barrel" evidence="4">
    <location>
        <begin position="151"/>
        <end position="251"/>
    </location>
</feature>
<evidence type="ECO:0000259" key="4">
    <source>
        <dbReference type="Pfam" id="PF21110"/>
    </source>
</evidence>
<gene>
    <name evidence="5" type="ORF">Aiant_14740</name>
</gene>
<dbReference type="InterPro" id="IPR015202">
    <property type="entry name" value="GO-like_E_set"/>
</dbReference>
<evidence type="ECO:0000259" key="2">
    <source>
        <dbReference type="Pfam" id="PF07250"/>
    </source>
</evidence>
<organism evidence="5 6">
    <name type="scientific">Actinoplanes ianthinogenes</name>
    <dbReference type="NCBI Taxonomy" id="122358"/>
    <lineage>
        <taxon>Bacteria</taxon>
        <taxon>Bacillati</taxon>
        <taxon>Actinomycetota</taxon>
        <taxon>Actinomycetes</taxon>
        <taxon>Micromonosporales</taxon>
        <taxon>Micromonosporaceae</taxon>
        <taxon>Actinoplanes</taxon>
    </lineage>
</organism>
<dbReference type="EMBL" id="AP023356">
    <property type="protein sequence ID" value="BCJ40817.1"/>
    <property type="molecule type" value="Genomic_DNA"/>
</dbReference>
<accession>A0ABM7LNF4</accession>
<protein>
    <recommendedName>
        <fullName evidence="7">Galactose oxidase</fullName>
    </recommendedName>
</protein>
<keyword evidence="1" id="KW-0732">Signal</keyword>
<proteinExistence type="predicted"/>
<evidence type="ECO:0000313" key="5">
    <source>
        <dbReference type="EMBL" id="BCJ40817.1"/>
    </source>
</evidence>
<dbReference type="PANTHER" id="PTHR32208">
    <property type="entry name" value="SECRETED PROTEIN-RELATED"/>
    <property type="match status" value="1"/>
</dbReference>
<evidence type="ECO:0000259" key="3">
    <source>
        <dbReference type="Pfam" id="PF09118"/>
    </source>
</evidence>
<dbReference type="InterPro" id="IPR013783">
    <property type="entry name" value="Ig-like_fold"/>
</dbReference>
<sequence length="647" mass="70555">MSPEPTLTRRLLRGLAVLPAVAAVLAANRPIVVFAADRYHEFHINRPGYKAEYGHWSTLPVPDGFRINAIHAALLSTGKVLIIAGSGNNRKNFEAGSFRTILWDPAGDRFSLVPTPTDMFCSGHTFLPDGKLLVAGGTKSYEVLPENIRYAAGVMKIKNESPDDGPQRIGKGTLLQSPDGRRYATRADVTVPAAAKMLHNGETMVHAGEVEVWADALQPGDAGVINQPAQYRFVGFKGIKARNLYGVADKITREKQEYGGDNTSYEFDPHTERYVRTGDLTDHRWYPTLAPLAGGNVLAVSGLDQFGRMLPGRNEVYLAREHRWAAAPRLTRPFPTYPALFLTQDERLFFSGSNAGYGSATVGRTPGLWNVRTNDFRPVPGLRDAAMTETSASVLLPPAQRQRVMIMGGGAVGDSPKSTARTAIADLGRPDPVYLPGPDLPHPTRYLSTVVLPDDTVFTSGGSSGYRGGPYRGRTRSDLLTAQIYDPYRNAFRTAAAPTVGRDYHSEALLLPDGRVVTLGSDPIYDSSGKNPGVFEQRIEIYSPPYLFRGARPTIVGGPDEVARGRTVSFGTWDADRIRTARLLRPSAVTHGTDVDQRSIALPIRRAPGGLMIQIPKQRGLVPPGWYMLFLTDTEGIPSPATWLQVS</sequence>
<feature type="domain" description="Glyoxal oxidase N-terminal" evidence="2">
    <location>
        <begin position="278"/>
        <end position="546"/>
    </location>
</feature>
<evidence type="ECO:0000256" key="1">
    <source>
        <dbReference type="ARBA" id="ARBA00022729"/>
    </source>
</evidence>
<dbReference type="Pfam" id="PF21110">
    <property type="entry name" value="GlxA"/>
    <property type="match status" value="1"/>
</dbReference>
<dbReference type="Proteomes" id="UP000676967">
    <property type="component" value="Chromosome"/>
</dbReference>
<dbReference type="InterPro" id="IPR037293">
    <property type="entry name" value="Gal_Oxidase_central_sf"/>
</dbReference>
<dbReference type="PANTHER" id="PTHR32208:SF21">
    <property type="entry name" value="LOW QUALITY PROTEIN: ALDEHYDE OXIDASE GLOX-LIKE"/>
    <property type="match status" value="1"/>
</dbReference>
<dbReference type="RefSeq" id="WP_189332776.1">
    <property type="nucleotide sequence ID" value="NZ_AP023356.1"/>
</dbReference>
<evidence type="ECO:0008006" key="7">
    <source>
        <dbReference type="Google" id="ProtNLM"/>
    </source>
</evidence>
<feature type="domain" description="Galactose oxidase-like Early set" evidence="3">
    <location>
        <begin position="552"/>
        <end position="646"/>
    </location>
</feature>
<dbReference type="Gene3D" id="2.130.10.80">
    <property type="entry name" value="Galactose oxidase/kelch, beta-propeller"/>
    <property type="match status" value="1"/>
</dbReference>
<dbReference type="InterPro" id="IPR014756">
    <property type="entry name" value="Ig_E-set"/>
</dbReference>
<dbReference type="SUPFAM" id="SSF81296">
    <property type="entry name" value="E set domains"/>
    <property type="match status" value="1"/>
</dbReference>
<dbReference type="Gene3D" id="2.60.40.10">
    <property type="entry name" value="Immunoglobulins"/>
    <property type="match status" value="1"/>
</dbReference>
<dbReference type="CDD" id="cd02851">
    <property type="entry name" value="E_set_GO_C"/>
    <property type="match status" value="1"/>
</dbReference>
<dbReference type="Pfam" id="PF09118">
    <property type="entry name" value="GO-like_E_set"/>
    <property type="match status" value="1"/>
</dbReference>
<dbReference type="InterPro" id="IPR049305">
    <property type="entry name" value="GlxA-like_b-barrel"/>
</dbReference>
<keyword evidence="6" id="KW-1185">Reference proteome</keyword>
<dbReference type="SUPFAM" id="SSF50965">
    <property type="entry name" value="Galactose oxidase, central domain"/>
    <property type="match status" value="1"/>
</dbReference>
<reference evidence="5 6" key="1">
    <citation type="submission" date="2020-08" db="EMBL/GenBank/DDBJ databases">
        <title>Whole genome shotgun sequence of Actinoplanes ianthinogenes NBRC 13996.</title>
        <authorList>
            <person name="Komaki H."/>
            <person name="Tamura T."/>
        </authorList>
    </citation>
    <scope>NUCLEOTIDE SEQUENCE [LARGE SCALE GENOMIC DNA]</scope>
    <source>
        <strain evidence="5 6">NBRC 13996</strain>
    </source>
</reference>
<evidence type="ECO:0000313" key="6">
    <source>
        <dbReference type="Proteomes" id="UP000676967"/>
    </source>
</evidence>
<name>A0ABM7LNF4_9ACTN</name>